<dbReference type="SUPFAM" id="SSF52540">
    <property type="entry name" value="P-loop containing nucleoside triphosphate hydrolases"/>
    <property type="match status" value="1"/>
</dbReference>
<dbReference type="SUPFAM" id="SSF48452">
    <property type="entry name" value="TPR-like"/>
    <property type="match status" value="1"/>
</dbReference>
<dbReference type="PANTHER" id="PTHR16305">
    <property type="entry name" value="TESTICULAR SOLUBLE ADENYLYL CYCLASE"/>
    <property type="match status" value="1"/>
</dbReference>
<organism evidence="4 5">
    <name type="scientific">Paraglaciecola aquimarina</name>
    <dbReference type="NCBI Taxonomy" id="1235557"/>
    <lineage>
        <taxon>Bacteria</taxon>
        <taxon>Pseudomonadati</taxon>
        <taxon>Pseudomonadota</taxon>
        <taxon>Gammaproteobacteria</taxon>
        <taxon>Alteromonadales</taxon>
        <taxon>Alteromonadaceae</taxon>
        <taxon>Paraglaciecola</taxon>
    </lineage>
</organism>
<dbReference type="Gene3D" id="1.25.40.10">
    <property type="entry name" value="Tetratricopeptide repeat domain"/>
    <property type="match status" value="1"/>
</dbReference>
<evidence type="ECO:0000256" key="2">
    <source>
        <dbReference type="ARBA" id="ARBA00022840"/>
    </source>
</evidence>
<dbReference type="Pfam" id="PF13191">
    <property type="entry name" value="AAA_16"/>
    <property type="match status" value="1"/>
</dbReference>
<feature type="domain" description="Orc1-like AAA ATPase" evidence="3">
    <location>
        <begin position="2"/>
        <end position="136"/>
    </location>
</feature>
<name>A0ABU3T247_9ALTE</name>
<evidence type="ECO:0000313" key="4">
    <source>
        <dbReference type="EMBL" id="MDU0356277.1"/>
    </source>
</evidence>
<dbReference type="Gene3D" id="3.40.50.300">
    <property type="entry name" value="P-loop containing nucleotide triphosphate hydrolases"/>
    <property type="match status" value="1"/>
</dbReference>
<protein>
    <submittedName>
        <fullName evidence="4">AAA family ATPase</fullName>
    </submittedName>
</protein>
<gene>
    <name evidence="4" type="ORF">RS130_22450</name>
</gene>
<keyword evidence="2" id="KW-0067">ATP-binding</keyword>
<dbReference type="InterPro" id="IPR011990">
    <property type="entry name" value="TPR-like_helical_dom_sf"/>
</dbReference>
<evidence type="ECO:0000259" key="3">
    <source>
        <dbReference type="Pfam" id="PF13191"/>
    </source>
</evidence>
<dbReference type="EMBL" id="JAWDIO010000002">
    <property type="protein sequence ID" value="MDU0356277.1"/>
    <property type="molecule type" value="Genomic_DNA"/>
</dbReference>
<dbReference type="RefSeq" id="WP_316027773.1">
    <property type="nucleotide sequence ID" value="NZ_JAWDIO010000002.1"/>
</dbReference>
<accession>A0ABU3T247</accession>
<keyword evidence="5" id="KW-1185">Reference proteome</keyword>
<sequence length="699" mass="78180">MLLERETALSEIFNCIETMPKSGKILLLSGEAGIGKTTLLEHIRLQIDTTIDMHWSGCDPLFTPRPYAPIYDFAQIFSPTLLCQLESCATPNIIFASFYQAISHLTKPTILVIEDVHWADNASLDLIKYLVRRISFLPCLLCLSYRDDEISQSHPLRSVLTLLPSAHTKRICLTPLGKESVAKLSQKSHYDPDNLHRITNGNPFFVTELLANKQVNQPLIPLSIKEAIGSRVQNLAQGECQLIQLLSLIPYSIPVTLIHALFGENGDSFAMACVARKLLQCDPNQVFRFRHELVRLAILDNQPAHQQKSGHKRILQCLEQTLLSTDSAWLVHHGVGALDEKCVLKYAPIAAANAAALGAHKEAASFYSKALSFVEYADTELAASLHQDWAYEVGLTTHMDQSVIDARRHAISLWRALGRFDKVGENLRSLSRLYWYQGQAEKAERYATEAIQTFESIPASNGLAMAYSMRSQLDMLNERTDDAIFWGNKALALAEQFSSPTIKAHALNNIGSALVMQGNTEGETLLEQSLVIAEQNGLHEDVARVYTNFSDYCIRFKKLDMAEALTTKGIQYDIAHDLDSWTYYLVGLQALLRQEQGRLIDAQTIASGVQQIDNQTLLMKLPSLIVLGRVSSRLATSDSHDLLCRALEDAESTNEYQYMIPARFALIEHFWLSADITQSSKANNHLNWLSQLPKSVLNT</sequence>
<reference evidence="4 5" key="1">
    <citation type="submission" date="2023-10" db="EMBL/GenBank/DDBJ databases">
        <title>Glaciecola aquimarina strain GGW-M5 nov., isolated from a coastal seawater.</title>
        <authorList>
            <person name="Bayburt H."/>
            <person name="Kim J.M."/>
            <person name="Choi B.J."/>
            <person name="Jeon C.O."/>
        </authorList>
    </citation>
    <scope>NUCLEOTIDE SEQUENCE [LARGE SCALE GENOMIC DNA]</scope>
    <source>
        <strain evidence="4 5">KCTC 32108</strain>
    </source>
</reference>
<dbReference type="InterPro" id="IPR041664">
    <property type="entry name" value="AAA_16"/>
</dbReference>
<keyword evidence="1" id="KW-0547">Nucleotide-binding</keyword>
<evidence type="ECO:0000256" key="1">
    <source>
        <dbReference type="ARBA" id="ARBA00022741"/>
    </source>
</evidence>
<proteinExistence type="predicted"/>
<dbReference type="PANTHER" id="PTHR16305:SF28">
    <property type="entry name" value="GUANYLATE CYCLASE DOMAIN-CONTAINING PROTEIN"/>
    <property type="match status" value="1"/>
</dbReference>
<dbReference type="InterPro" id="IPR027417">
    <property type="entry name" value="P-loop_NTPase"/>
</dbReference>
<dbReference type="Proteomes" id="UP001247805">
    <property type="component" value="Unassembled WGS sequence"/>
</dbReference>
<comment type="caution">
    <text evidence="4">The sequence shown here is derived from an EMBL/GenBank/DDBJ whole genome shotgun (WGS) entry which is preliminary data.</text>
</comment>
<evidence type="ECO:0000313" key="5">
    <source>
        <dbReference type="Proteomes" id="UP001247805"/>
    </source>
</evidence>